<evidence type="ECO:0000313" key="8">
    <source>
        <dbReference type="Proteomes" id="UP001220324"/>
    </source>
</evidence>
<dbReference type="InterPro" id="IPR042098">
    <property type="entry name" value="TauD-like_sf"/>
</dbReference>
<dbReference type="EMBL" id="JAQIZZ010000005">
    <property type="protein sequence ID" value="KAJ5541793.1"/>
    <property type="molecule type" value="Genomic_DNA"/>
</dbReference>
<dbReference type="Pfam" id="PF02668">
    <property type="entry name" value="TauD"/>
    <property type="match status" value="1"/>
</dbReference>
<keyword evidence="8" id="KW-1185">Reference proteome</keyword>
<dbReference type="SUPFAM" id="SSF51197">
    <property type="entry name" value="Clavaminate synthase-like"/>
    <property type="match status" value="1"/>
</dbReference>
<evidence type="ECO:0000256" key="1">
    <source>
        <dbReference type="ARBA" id="ARBA00005896"/>
    </source>
</evidence>
<dbReference type="Proteomes" id="UP001220324">
    <property type="component" value="Unassembled WGS sequence"/>
</dbReference>
<keyword evidence="5" id="KW-0408">Iron</keyword>
<evidence type="ECO:0000259" key="6">
    <source>
        <dbReference type="Pfam" id="PF02668"/>
    </source>
</evidence>
<dbReference type="PANTHER" id="PTHR43779:SF3">
    <property type="entry name" value="(3R)-3-[(CARBOXYMETHYL)AMINO]FATTY ACID OXYGENASE_DECARBOXYLASE"/>
    <property type="match status" value="1"/>
</dbReference>
<dbReference type="InterPro" id="IPR003819">
    <property type="entry name" value="TauD/TfdA-like"/>
</dbReference>
<dbReference type="GO" id="GO:0051213">
    <property type="term" value="F:dioxygenase activity"/>
    <property type="evidence" value="ECO:0007669"/>
    <property type="project" value="UniProtKB-KW"/>
</dbReference>
<comment type="caution">
    <text evidence="7">The sequence shown here is derived from an EMBL/GenBank/DDBJ whole genome shotgun (WGS) entry which is preliminary data.</text>
</comment>
<dbReference type="PANTHER" id="PTHR43779">
    <property type="entry name" value="DIOXYGENASE RV0097-RELATED"/>
    <property type="match status" value="1"/>
</dbReference>
<name>A0AAD6CX34_9EURO</name>
<comment type="similarity">
    <text evidence="1">Belongs to the TfdA dioxygenase family.</text>
</comment>
<keyword evidence="4" id="KW-0560">Oxidoreductase</keyword>
<gene>
    <name evidence="7" type="ORF">N7494_006869</name>
</gene>
<keyword evidence="2" id="KW-0479">Metal-binding</keyword>
<evidence type="ECO:0000313" key="7">
    <source>
        <dbReference type="EMBL" id="KAJ5541793.1"/>
    </source>
</evidence>
<protein>
    <submittedName>
        <fullName evidence="7">Alpha-ketoglutarate-dependent 2-4-dichlorophenoxyacetate dioxygenase</fullName>
    </submittedName>
</protein>
<sequence>MPGLVAPPFTRIAITELHPTFGAEISGVDFSRPVDKDVFREILAAISKYGICVFRNTALDDAHHVEFAAQFGELDDVTPYISGGRAHRLSDVRLFDVSNIDLDGMVFPLDNVRRQWNKGNGLFHVDSSFNPRRAGYSLLRAHELPPADLGGDTEFADVRTAFADLPPNLQTELRERDYIAAHSLWHSRKVAAPETFIDIDPAEYPMSRHHLLQRHEASGRETLYIAAHIHHIEGLEEGESKALFERLFRHATQAKYVLRVRWENAGDLVLWDNTSVMHRAVGGEFEGKYRRDMRRATVHDGSSSAWGLNERTEERQGLP</sequence>
<evidence type="ECO:0000256" key="3">
    <source>
        <dbReference type="ARBA" id="ARBA00022964"/>
    </source>
</evidence>
<feature type="domain" description="TauD/TfdA-like" evidence="6">
    <location>
        <begin position="14"/>
        <end position="297"/>
    </location>
</feature>
<evidence type="ECO:0000256" key="2">
    <source>
        <dbReference type="ARBA" id="ARBA00022723"/>
    </source>
</evidence>
<proteinExistence type="inferred from homology"/>
<evidence type="ECO:0000256" key="4">
    <source>
        <dbReference type="ARBA" id="ARBA00023002"/>
    </source>
</evidence>
<dbReference type="AlphaFoldDB" id="A0AAD6CX34"/>
<reference evidence="7 8" key="1">
    <citation type="journal article" date="2023" name="IMA Fungus">
        <title>Comparative genomic study of the Penicillium genus elucidates a diverse pangenome and 15 lateral gene transfer events.</title>
        <authorList>
            <person name="Petersen C."/>
            <person name="Sorensen T."/>
            <person name="Nielsen M.R."/>
            <person name="Sondergaard T.E."/>
            <person name="Sorensen J.L."/>
            <person name="Fitzpatrick D.A."/>
            <person name="Frisvad J.C."/>
            <person name="Nielsen K.L."/>
        </authorList>
    </citation>
    <scope>NUCLEOTIDE SEQUENCE [LARGE SCALE GENOMIC DNA]</scope>
    <source>
        <strain evidence="7 8">IBT 35679</strain>
    </source>
</reference>
<dbReference type="InterPro" id="IPR051178">
    <property type="entry name" value="TfdA_dioxygenase"/>
</dbReference>
<evidence type="ECO:0000256" key="5">
    <source>
        <dbReference type="ARBA" id="ARBA00023004"/>
    </source>
</evidence>
<organism evidence="7 8">
    <name type="scientific">Penicillium frequentans</name>
    <dbReference type="NCBI Taxonomy" id="3151616"/>
    <lineage>
        <taxon>Eukaryota</taxon>
        <taxon>Fungi</taxon>
        <taxon>Dikarya</taxon>
        <taxon>Ascomycota</taxon>
        <taxon>Pezizomycotina</taxon>
        <taxon>Eurotiomycetes</taxon>
        <taxon>Eurotiomycetidae</taxon>
        <taxon>Eurotiales</taxon>
        <taxon>Aspergillaceae</taxon>
        <taxon>Penicillium</taxon>
    </lineage>
</organism>
<keyword evidence="3 7" id="KW-0223">Dioxygenase</keyword>
<accession>A0AAD6CX34</accession>
<dbReference type="GO" id="GO:0046872">
    <property type="term" value="F:metal ion binding"/>
    <property type="evidence" value="ECO:0007669"/>
    <property type="project" value="UniProtKB-KW"/>
</dbReference>
<dbReference type="Gene3D" id="3.60.130.10">
    <property type="entry name" value="Clavaminate synthase-like"/>
    <property type="match status" value="1"/>
</dbReference>